<comment type="caution">
    <text evidence="1">The sequence shown here is derived from an EMBL/GenBank/DDBJ whole genome shotgun (WGS) entry which is preliminary data.</text>
</comment>
<reference evidence="1 2" key="1">
    <citation type="submission" date="2018-04" db="EMBL/GenBank/DDBJ databases">
        <title>Pedobacter chongqingensis sp. nov., isolated from a rottenly hemp rope.</title>
        <authorList>
            <person name="Cai Y."/>
        </authorList>
    </citation>
    <scope>NUCLEOTIDE SEQUENCE [LARGE SCALE GENOMIC DNA]</scope>
    <source>
        <strain evidence="1 2">FJ4-8</strain>
    </source>
</reference>
<evidence type="ECO:0000313" key="1">
    <source>
        <dbReference type="EMBL" id="PWG79199.1"/>
    </source>
</evidence>
<evidence type="ECO:0008006" key="3">
    <source>
        <dbReference type="Google" id="ProtNLM"/>
    </source>
</evidence>
<proteinExistence type="predicted"/>
<keyword evidence="2" id="KW-1185">Reference proteome</keyword>
<protein>
    <recommendedName>
        <fullName evidence="3">N-formylglutamate amidohydrolase</fullName>
    </recommendedName>
</protein>
<organism evidence="1 2">
    <name type="scientific">Pararcticibacter amylolyticus</name>
    <dbReference type="NCBI Taxonomy" id="2173175"/>
    <lineage>
        <taxon>Bacteria</taxon>
        <taxon>Pseudomonadati</taxon>
        <taxon>Bacteroidota</taxon>
        <taxon>Sphingobacteriia</taxon>
        <taxon>Sphingobacteriales</taxon>
        <taxon>Sphingobacteriaceae</taxon>
        <taxon>Pararcticibacter</taxon>
    </lineage>
</organism>
<dbReference type="AlphaFoldDB" id="A0A2U2PDJ6"/>
<name>A0A2U2PDJ6_9SPHI</name>
<dbReference type="Proteomes" id="UP000245647">
    <property type="component" value="Unassembled WGS sequence"/>
</dbReference>
<accession>A0A2U2PDJ6</accession>
<sequence length="340" mass="37286">MICYLFVASSCEKNLQSPASEENTVSSKAVAKTSDSATYVPGQKYSFRVTDPNGEASSFLAIEYIAGDPGSQLILTAPHGGTTRPAYMHTRTDTYSYPTLPADPYNNDMTFSDTPDSKTKELAQEIAAAIQAQTGLRPHVILNYLHRAKLDANRRVEVAAQGDQNAINAWTAFHDFIEDAKTTASANGEVLLLDIHGNAHTPQRTEAGYLLAKNDFTTYYSTLGNLTWKSSIKYMVKPGSVTMTSLIRGNNALGTLMMNHFPFIVTPSKLYPEPGDTSVFTDGKYFDGGYNTARHGSRQGGTVSAIQLEFNQDVRFDDNTRPGYADSIAEAIVEYMNVYF</sequence>
<dbReference type="EMBL" id="QEAS01000016">
    <property type="protein sequence ID" value="PWG79199.1"/>
    <property type="molecule type" value="Genomic_DNA"/>
</dbReference>
<gene>
    <name evidence="1" type="ORF">DDR33_18090</name>
</gene>
<evidence type="ECO:0000313" key="2">
    <source>
        <dbReference type="Proteomes" id="UP000245647"/>
    </source>
</evidence>
<dbReference type="Gene3D" id="3.40.630.40">
    <property type="entry name" value="Zn-dependent exopeptidases"/>
    <property type="match status" value="1"/>
</dbReference>